<dbReference type="Proteomes" id="UP001314261">
    <property type="component" value="Unassembled WGS sequence"/>
</dbReference>
<dbReference type="GeneID" id="89537197"/>
<accession>A0ABN9YXP2</accession>
<reference evidence="1 2" key="1">
    <citation type="submission" date="2023-10" db="EMBL/GenBank/DDBJ databases">
        <authorList>
            <person name="Botero Cardona J."/>
        </authorList>
    </citation>
    <scope>NUCLEOTIDE SEQUENCE [LARGE SCALE GENOMIC DNA]</scope>
    <source>
        <strain evidence="1 2">R-54839</strain>
    </source>
</reference>
<dbReference type="EMBL" id="CAUZLR010000010">
    <property type="protein sequence ID" value="CAK1252248.1"/>
    <property type="molecule type" value="Genomic_DNA"/>
</dbReference>
<evidence type="ECO:0000313" key="1">
    <source>
        <dbReference type="EMBL" id="CAK1252248.1"/>
    </source>
</evidence>
<sequence>MNNNEKRIFKMVDEKRLSEDDRDILKEAIRGWIKSIDPLFVEEVLRRTSYSGDIDKYCQQLDGLLSLGVGLPFNHPEYQAIVWMIESGNCKNIEMESEYTLEEYMRVATEAYEFFNKYQEAKKQKSNGQPLYYILR</sequence>
<evidence type="ECO:0008006" key="3">
    <source>
        <dbReference type="Google" id="ProtNLM"/>
    </source>
</evidence>
<evidence type="ECO:0000313" key="2">
    <source>
        <dbReference type="Proteomes" id="UP001314261"/>
    </source>
</evidence>
<proteinExistence type="predicted"/>
<name>A0ABN9YXP2_9LACO</name>
<gene>
    <name evidence="1" type="ORF">R54839_PPFHFPJH_01437</name>
</gene>
<organism evidence="1 2">
    <name type="scientific">Fructobacillus fructosus</name>
    <dbReference type="NCBI Taxonomy" id="1631"/>
    <lineage>
        <taxon>Bacteria</taxon>
        <taxon>Bacillati</taxon>
        <taxon>Bacillota</taxon>
        <taxon>Bacilli</taxon>
        <taxon>Lactobacillales</taxon>
        <taxon>Lactobacillaceae</taxon>
        <taxon>Fructobacillus</taxon>
    </lineage>
</organism>
<dbReference type="RefSeq" id="WP_338342204.1">
    <property type="nucleotide sequence ID" value="NZ_CAUZLK010000008.1"/>
</dbReference>
<comment type="caution">
    <text evidence="1">The sequence shown here is derived from an EMBL/GenBank/DDBJ whole genome shotgun (WGS) entry which is preliminary data.</text>
</comment>
<protein>
    <recommendedName>
        <fullName evidence="3">Phage protein</fullName>
    </recommendedName>
</protein>
<keyword evidence="2" id="KW-1185">Reference proteome</keyword>